<evidence type="ECO:0000313" key="2">
    <source>
        <dbReference type="EMBL" id="GCB86698.1"/>
    </source>
</evidence>
<dbReference type="Proteomes" id="UP000288216">
    <property type="component" value="Unassembled WGS sequence"/>
</dbReference>
<gene>
    <name evidence="2" type="ORF">scyTo_0027417</name>
</gene>
<reference evidence="2 3" key="1">
    <citation type="journal article" date="2018" name="Nat. Ecol. Evol.">
        <title>Shark genomes provide insights into elasmobranch evolution and the origin of vertebrates.</title>
        <authorList>
            <person name="Hara Y"/>
            <person name="Yamaguchi K"/>
            <person name="Onimaru K"/>
            <person name="Kadota M"/>
            <person name="Koyanagi M"/>
            <person name="Keeley SD"/>
            <person name="Tatsumi K"/>
            <person name="Tanaka K"/>
            <person name="Motone F"/>
            <person name="Kageyama Y"/>
            <person name="Nozu R"/>
            <person name="Adachi N"/>
            <person name="Nishimura O"/>
            <person name="Nakagawa R"/>
            <person name="Tanegashima C"/>
            <person name="Kiyatake I"/>
            <person name="Matsumoto R"/>
            <person name="Murakumo K"/>
            <person name="Nishida K"/>
            <person name="Terakita A"/>
            <person name="Kuratani S"/>
            <person name="Sato K"/>
            <person name="Hyodo S Kuraku.S."/>
        </authorList>
    </citation>
    <scope>NUCLEOTIDE SEQUENCE [LARGE SCALE GENOMIC DNA]</scope>
</reference>
<feature type="compositionally biased region" description="Gly residues" evidence="1">
    <location>
        <begin position="68"/>
        <end position="77"/>
    </location>
</feature>
<evidence type="ECO:0000256" key="1">
    <source>
        <dbReference type="SAM" id="MobiDB-lite"/>
    </source>
</evidence>
<accession>A0A401QN17</accession>
<protein>
    <submittedName>
        <fullName evidence="2">Uncharacterized protein</fullName>
    </submittedName>
</protein>
<proteinExistence type="predicted"/>
<sequence length="77" mass="8690">MRLADTLLEGVGPRKYKRLMERERCEGLESRIRHYAKRGRIELPEALREEELLDSEEPALPGQRGTELGSGGAPESV</sequence>
<keyword evidence="3" id="KW-1185">Reference proteome</keyword>
<comment type="caution">
    <text evidence="2">The sequence shown here is derived from an EMBL/GenBank/DDBJ whole genome shotgun (WGS) entry which is preliminary data.</text>
</comment>
<dbReference type="AlphaFoldDB" id="A0A401QN17"/>
<feature type="region of interest" description="Disordered" evidence="1">
    <location>
        <begin position="50"/>
        <end position="77"/>
    </location>
</feature>
<organism evidence="2 3">
    <name type="scientific">Scyliorhinus torazame</name>
    <name type="common">Cloudy catshark</name>
    <name type="synonym">Catulus torazame</name>
    <dbReference type="NCBI Taxonomy" id="75743"/>
    <lineage>
        <taxon>Eukaryota</taxon>
        <taxon>Metazoa</taxon>
        <taxon>Chordata</taxon>
        <taxon>Craniata</taxon>
        <taxon>Vertebrata</taxon>
        <taxon>Chondrichthyes</taxon>
        <taxon>Elasmobranchii</taxon>
        <taxon>Galeomorphii</taxon>
        <taxon>Galeoidea</taxon>
        <taxon>Carcharhiniformes</taxon>
        <taxon>Scyliorhinidae</taxon>
        <taxon>Scyliorhinus</taxon>
    </lineage>
</organism>
<dbReference type="EMBL" id="BFAA01336792">
    <property type="protein sequence ID" value="GCB86698.1"/>
    <property type="molecule type" value="Genomic_DNA"/>
</dbReference>
<name>A0A401QN17_SCYTO</name>
<dbReference type="STRING" id="75743.A0A401QN17"/>
<evidence type="ECO:0000313" key="3">
    <source>
        <dbReference type="Proteomes" id="UP000288216"/>
    </source>
</evidence>